<keyword evidence="1" id="KW-0677">Repeat</keyword>
<dbReference type="AlphaFoldDB" id="A0A9P0GZN9"/>
<evidence type="ECO:0000313" key="4">
    <source>
        <dbReference type="Proteomes" id="UP001152798"/>
    </source>
</evidence>
<reference evidence="3" key="1">
    <citation type="submission" date="2022-01" db="EMBL/GenBank/DDBJ databases">
        <authorList>
            <person name="King R."/>
        </authorList>
    </citation>
    <scope>NUCLEOTIDE SEQUENCE</scope>
</reference>
<dbReference type="InterPro" id="IPR006623">
    <property type="entry name" value="THEG"/>
</dbReference>
<dbReference type="SMART" id="SM00705">
    <property type="entry name" value="THEG"/>
    <property type="match status" value="5"/>
</dbReference>
<keyword evidence="4" id="KW-1185">Reference proteome</keyword>
<sequence length="298" mass="34265">MPIIKARSYDGSPAFNQAWSVVTRSMHTEMLSKPSPRRLAPWPDPNAYQSLPIEISPATLHYNTSKRLKILSRVPRGKYTPKYKTQMPSEHHVEPGNLTFIPGPRLLELAQPRAPAAASKDRRSTKKIRRKHKNAEKELEEWLAQRAAPKPIPPQPPVPKWKRKTTPLSPEEHEVRIIQLSRPPPRYMIQPDPWDPYQVNPKAKRARATKRTLELAAHRELPEEARLDLAYKPFTIKKSALKYKPTKRILDLSEPVVKRTAANNDVREDAFQVPARALKAMCSKRTKELAKPIVRRGW</sequence>
<dbReference type="InterPro" id="IPR042401">
    <property type="entry name" value="SPMAP2-like"/>
</dbReference>
<evidence type="ECO:0008006" key="5">
    <source>
        <dbReference type="Google" id="ProtNLM"/>
    </source>
</evidence>
<accession>A0A9P0GZN9</accession>
<name>A0A9P0GZN9_NEZVI</name>
<evidence type="ECO:0000256" key="2">
    <source>
        <dbReference type="SAM" id="MobiDB-lite"/>
    </source>
</evidence>
<dbReference type="Proteomes" id="UP001152798">
    <property type="component" value="Chromosome 1"/>
</dbReference>
<protein>
    <recommendedName>
        <fullName evidence="5">Testicular haploid expressed gene protein-like</fullName>
    </recommendedName>
</protein>
<proteinExistence type="predicted"/>
<feature type="compositionally biased region" description="Pro residues" evidence="2">
    <location>
        <begin position="150"/>
        <end position="159"/>
    </location>
</feature>
<dbReference type="PANTHER" id="PTHR15901:SF16">
    <property type="entry name" value="TESTICULAR HAPLOID EXPRESSED GENE PROTEIN"/>
    <property type="match status" value="1"/>
</dbReference>
<dbReference type="OrthoDB" id="6622582at2759"/>
<dbReference type="PANTHER" id="PTHR15901">
    <property type="entry name" value="TESTICULAR HAPLOID EXPRESSED GENE PROTEIN"/>
    <property type="match status" value="1"/>
</dbReference>
<gene>
    <name evidence="3" type="ORF">NEZAVI_LOCUS2970</name>
</gene>
<organism evidence="3 4">
    <name type="scientific">Nezara viridula</name>
    <name type="common">Southern green stink bug</name>
    <name type="synonym">Cimex viridulus</name>
    <dbReference type="NCBI Taxonomy" id="85310"/>
    <lineage>
        <taxon>Eukaryota</taxon>
        <taxon>Metazoa</taxon>
        <taxon>Ecdysozoa</taxon>
        <taxon>Arthropoda</taxon>
        <taxon>Hexapoda</taxon>
        <taxon>Insecta</taxon>
        <taxon>Pterygota</taxon>
        <taxon>Neoptera</taxon>
        <taxon>Paraneoptera</taxon>
        <taxon>Hemiptera</taxon>
        <taxon>Heteroptera</taxon>
        <taxon>Panheteroptera</taxon>
        <taxon>Pentatomomorpha</taxon>
        <taxon>Pentatomoidea</taxon>
        <taxon>Pentatomidae</taxon>
        <taxon>Pentatominae</taxon>
        <taxon>Nezara</taxon>
    </lineage>
</organism>
<dbReference type="Pfam" id="PF14912">
    <property type="entry name" value="THEG"/>
    <property type="match status" value="3"/>
</dbReference>
<evidence type="ECO:0000256" key="1">
    <source>
        <dbReference type="ARBA" id="ARBA00022737"/>
    </source>
</evidence>
<evidence type="ECO:0000313" key="3">
    <source>
        <dbReference type="EMBL" id="CAH1392083.1"/>
    </source>
</evidence>
<feature type="region of interest" description="Disordered" evidence="2">
    <location>
        <begin position="111"/>
        <end position="173"/>
    </location>
</feature>
<dbReference type="EMBL" id="OV725077">
    <property type="protein sequence ID" value="CAH1392083.1"/>
    <property type="molecule type" value="Genomic_DNA"/>
</dbReference>
<feature type="compositionally biased region" description="Basic residues" evidence="2">
    <location>
        <begin position="123"/>
        <end position="134"/>
    </location>
</feature>